<protein>
    <submittedName>
        <fullName evidence="2">Uncharacterized protein</fullName>
    </submittedName>
</protein>
<feature type="region of interest" description="Disordered" evidence="1">
    <location>
        <begin position="53"/>
        <end position="114"/>
    </location>
</feature>
<comment type="caution">
    <text evidence="2">The sequence shown here is derived from an EMBL/GenBank/DDBJ whole genome shotgun (WGS) entry which is preliminary data.</text>
</comment>
<dbReference type="Proteomes" id="UP000762676">
    <property type="component" value="Unassembled WGS sequence"/>
</dbReference>
<dbReference type="EMBL" id="BMAT01012375">
    <property type="protein sequence ID" value="GFR90827.1"/>
    <property type="molecule type" value="Genomic_DNA"/>
</dbReference>
<feature type="compositionally biased region" description="Low complexity" evidence="1">
    <location>
        <begin position="99"/>
        <end position="108"/>
    </location>
</feature>
<feature type="compositionally biased region" description="Polar residues" evidence="1">
    <location>
        <begin position="53"/>
        <end position="75"/>
    </location>
</feature>
<evidence type="ECO:0000256" key="1">
    <source>
        <dbReference type="SAM" id="MobiDB-lite"/>
    </source>
</evidence>
<keyword evidence="3" id="KW-1185">Reference proteome</keyword>
<sequence>MTSSREKASCSCSIFTAVAGRNESELSPPENIVKPKLPLCSTHAQYVGSLSCSSTTQSKQSPLGCSSPETDQGSADSEDLRTSCKIRCTKSKSRRSKSGPKQQQQQRPFTGLQRLVPSIKHKKAVSKVRGAFNRSLYFSLLEFISATPNCPHTVGAS</sequence>
<organism evidence="2 3">
    <name type="scientific">Elysia marginata</name>
    <dbReference type="NCBI Taxonomy" id="1093978"/>
    <lineage>
        <taxon>Eukaryota</taxon>
        <taxon>Metazoa</taxon>
        <taxon>Spiralia</taxon>
        <taxon>Lophotrochozoa</taxon>
        <taxon>Mollusca</taxon>
        <taxon>Gastropoda</taxon>
        <taxon>Heterobranchia</taxon>
        <taxon>Euthyneura</taxon>
        <taxon>Panpulmonata</taxon>
        <taxon>Sacoglossa</taxon>
        <taxon>Placobranchoidea</taxon>
        <taxon>Plakobranchidae</taxon>
        <taxon>Elysia</taxon>
    </lineage>
</organism>
<evidence type="ECO:0000313" key="3">
    <source>
        <dbReference type="Proteomes" id="UP000762676"/>
    </source>
</evidence>
<evidence type="ECO:0000313" key="2">
    <source>
        <dbReference type="EMBL" id="GFR90827.1"/>
    </source>
</evidence>
<name>A0AAV4GZH9_9GAST</name>
<feature type="compositionally biased region" description="Basic residues" evidence="1">
    <location>
        <begin position="87"/>
        <end position="98"/>
    </location>
</feature>
<proteinExistence type="predicted"/>
<gene>
    <name evidence="2" type="ORF">ElyMa_006159400</name>
</gene>
<reference evidence="2 3" key="1">
    <citation type="journal article" date="2021" name="Elife">
        <title>Chloroplast acquisition without the gene transfer in kleptoplastic sea slugs, Plakobranchus ocellatus.</title>
        <authorList>
            <person name="Maeda T."/>
            <person name="Takahashi S."/>
            <person name="Yoshida T."/>
            <person name="Shimamura S."/>
            <person name="Takaki Y."/>
            <person name="Nagai Y."/>
            <person name="Toyoda A."/>
            <person name="Suzuki Y."/>
            <person name="Arimoto A."/>
            <person name="Ishii H."/>
            <person name="Satoh N."/>
            <person name="Nishiyama T."/>
            <person name="Hasebe M."/>
            <person name="Maruyama T."/>
            <person name="Minagawa J."/>
            <person name="Obokata J."/>
            <person name="Shigenobu S."/>
        </authorList>
    </citation>
    <scope>NUCLEOTIDE SEQUENCE [LARGE SCALE GENOMIC DNA]</scope>
</reference>
<dbReference type="AlphaFoldDB" id="A0AAV4GZH9"/>
<accession>A0AAV4GZH9</accession>